<feature type="compositionally biased region" description="Acidic residues" evidence="1">
    <location>
        <begin position="313"/>
        <end position="326"/>
    </location>
</feature>
<evidence type="ECO:0000256" key="2">
    <source>
        <dbReference type="SAM" id="Phobius"/>
    </source>
</evidence>
<dbReference type="AlphaFoldDB" id="A0A1C7M0M6"/>
<evidence type="ECO:0000256" key="1">
    <source>
        <dbReference type="SAM" id="MobiDB-lite"/>
    </source>
</evidence>
<feature type="transmembrane region" description="Helical" evidence="2">
    <location>
        <begin position="77"/>
        <end position="95"/>
    </location>
</feature>
<dbReference type="Proteomes" id="UP000092993">
    <property type="component" value="Unassembled WGS sequence"/>
</dbReference>
<reference evidence="3 4" key="1">
    <citation type="submission" date="2016-03" db="EMBL/GenBank/DDBJ databases">
        <title>Whole genome sequencing of Grifola frondosa 9006-11.</title>
        <authorList>
            <person name="Min B."/>
            <person name="Park H."/>
            <person name="Kim J.-G."/>
            <person name="Cho H."/>
            <person name="Oh Y.-L."/>
            <person name="Kong W.-S."/>
            <person name="Choi I.-G."/>
        </authorList>
    </citation>
    <scope>NUCLEOTIDE SEQUENCE [LARGE SCALE GENOMIC DNA]</scope>
    <source>
        <strain evidence="3 4">9006-11</strain>
    </source>
</reference>
<gene>
    <name evidence="3" type="ORF">A0H81_09708</name>
</gene>
<keyword evidence="2" id="KW-1133">Transmembrane helix</keyword>
<name>A0A1C7M0M6_GRIFR</name>
<proteinExistence type="predicted"/>
<accession>A0A1C7M0M6</accession>
<organism evidence="3 4">
    <name type="scientific">Grifola frondosa</name>
    <name type="common">Maitake</name>
    <name type="synonym">Polyporus frondosus</name>
    <dbReference type="NCBI Taxonomy" id="5627"/>
    <lineage>
        <taxon>Eukaryota</taxon>
        <taxon>Fungi</taxon>
        <taxon>Dikarya</taxon>
        <taxon>Basidiomycota</taxon>
        <taxon>Agaricomycotina</taxon>
        <taxon>Agaricomycetes</taxon>
        <taxon>Polyporales</taxon>
        <taxon>Grifolaceae</taxon>
        <taxon>Grifola</taxon>
    </lineage>
</organism>
<evidence type="ECO:0000313" key="4">
    <source>
        <dbReference type="Proteomes" id="UP000092993"/>
    </source>
</evidence>
<feature type="region of interest" description="Disordered" evidence="1">
    <location>
        <begin position="214"/>
        <end position="234"/>
    </location>
</feature>
<feature type="transmembrane region" description="Helical" evidence="2">
    <location>
        <begin position="115"/>
        <end position="133"/>
    </location>
</feature>
<dbReference type="OrthoDB" id="2587968at2759"/>
<keyword evidence="2" id="KW-0812">Transmembrane</keyword>
<feature type="region of interest" description="Disordered" evidence="1">
    <location>
        <begin position="313"/>
        <end position="337"/>
    </location>
</feature>
<comment type="caution">
    <text evidence="3">The sequence shown here is derived from an EMBL/GenBank/DDBJ whole genome shotgun (WGS) entry which is preliminary data.</text>
</comment>
<keyword evidence="4" id="KW-1185">Reference proteome</keyword>
<protein>
    <submittedName>
        <fullName evidence="3">Uncharacterized protein</fullName>
    </submittedName>
</protein>
<keyword evidence="2" id="KW-0472">Membrane</keyword>
<dbReference type="EMBL" id="LUGG01000014">
    <property type="protein sequence ID" value="OBZ70462.1"/>
    <property type="molecule type" value="Genomic_DNA"/>
</dbReference>
<sequence>MPGLIQRYNVAAEYSEMLSTARQRSTSRRASLSSRHAAAGEASEWYHAVCPPLEDFQDVIRRFQRDPEFSQDRVFRFLRPLFVFSILFAVAVFALQPNSFAHHILTAPEEHTKDLAIYGAGILGVLLVGLAILRSLICATWFRPSIIADNMLKSWLTFCTPKSRNIVRNILKAQENGHVMTSQQIYQTARQQFPDEHDLIKEDVVVNYKNEPAMKVNRRPTPPTSRMGRPAVPSNHPLQSLRYLKKVVMEDLVARDEVIKVRVWRGSGGVDEEGNKMDLIVHKGSDNQPVKSLSLPQKESWMWQLNAEKMILEEEPAESNGPDDDPLLANHTAQAAF</sequence>
<evidence type="ECO:0000313" key="3">
    <source>
        <dbReference type="EMBL" id="OBZ70462.1"/>
    </source>
</evidence>